<dbReference type="InterPro" id="IPR014048">
    <property type="entry name" value="MethylDNA_cys_MeTrfase_DNA-bd"/>
</dbReference>
<feature type="compositionally biased region" description="Gly residues" evidence="2">
    <location>
        <begin position="78"/>
        <end position="90"/>
    </location>
</feature>
<evidence type="ECO:0000256" key="1">
    <source>
        <dbReference type="ARBA" id="ARBA00022763"/>
    </source>
</evidence>
<sequence>MSRSADGHDEAGEAEDGPGGHSSAAAIAAEDEGDGAPGVIDWSAHRITPFQRRVFEALMRVPAGKVTTYKALGEAVGCGSGQAIGQGGRSGPDNPNLPDKVRRLQQEGVTVNKAPGSRDSRIPKEFLFDLGSGKTALEDHRQEQDRQPGVRAGDKRQLSLGNHGNDDVPKKRQKNG</sequence>
<feature type="compositionally biased region" description="Basic and acidic residues" evidence="2">
    <location>
        <begin position="136"/>
        <end position="157"/>
    </location>
</feature>
<dbReference type="InterPro" id="IPR036217">
    <property type="entry name" value="MethylDNA_cys_MeTrfase_DNAb"/>
</dbReference>
<evidence type="ECO:0000313" key="4">
    <source>
        <dbReference type="EMBL" id="CEM12158.1"/>
    </source>
</evidence>
<dbReference type="GO" id="GO:0006281">
    <property type="term" value="P:DNA repair"/>
    <property type="evidence" value="ECO:0007669"/>
    <property type="project" value="InterPro"/>
</dbReference>
<dbReference type="SUPFAM" id="SSF46767">
    <property type="entry name" value="Methylated DNA-protein cysteine methyltransferase, C-terminal domain"/>
    <property type="match status" value="1"/>
</dbReference>
<feature type="region of interest" description="Disordered" evidence="2">
    <location>
        <begin position="78"/>
        <end position="176"/>
    </location>
</feature>
<dbReference type="Pfam" id="PF01035">
    <property type="entry name" value="DNA_binding_1"/>
    <property type="match status" value="1"/>
</dbReference>
<dbReference type="InterPro" id="IPR036388">
    <property type="entry name" value="WH-like_DNA-bd_sf"/>
</dbReference>
<keyword evidence="5" id="KW-1185">Reference proteome</keyword>
<feature type="compositionally biased region" description="Basic and acidic residues" evidence="2">
    <location>
        <begin position="116"/>
        <end position="127"/>
    </location>
</feature>
<feature type="compositionally biased region" description="Basic and acidic residues" evidence="2">
    <location>
        <begin position="1"/>
        <end position="11"/>
    </location>
</feature>
<evidence type="ECO:0000259" key="3">
    <source>
        <dbReference type="Pfam" id="PF01035"/>
    </source>
</evidence>
<dbReference type="GO" id="GO:0003824">
    <property type="term" value="F:catalytic activity"/>
    <property type="evidence" value="ECO:0007669"/>
    <property type="project" value="InterPro"/>
</dbReference>
<dbReference type="OrthoDB" id="424910at2759"/>
<dbReference type="AlphaFoldDB" id="A0A0G4FFZ3"/>
<reference evidence="4 5" key="1">
    <citation type="submission" date="2014-11" db="EMBL/GenBank/DDBJ databases">
        <authorList>
            <person name="Zhu J."/>
            <person name="Qi W."/>
            <person name="Song R."/>
        </authorList>
    </citation>
    <scope>NUCLEOTIDE SEQUENCE [LARGE SCALE GENOMIC DNA]</scope>
</reference>
<dbReference type="VEuPathDB" id="CryptoDB:Vbra_22622"/>
<evidence type="ECO:0000256" key="2">
    <source>
        <dbReference type="SAM" id="MobiDB-lite"/>
    </source>
</evidence>
<dbReference type="Proteomes" id="UP000041254">
    <property type="component" value="Unassembled WGS sequence"/>
</dbReference>
<dbReference type="Gene3D" id="1.10.10.10">
    <property type="entry name" value="Winged helix-like DNA-binding domain superfamily/Winged helix DNA-binding domain"/>
    <property type="match status" value="1"/>
</dbReference>
<gene>
    <name evidence="4" type="ORF">Vbra_22622</name>
</gene>
<feature type="domain" description="Methylated-DNA-[protein]-cysteine S-methyltransferase DNA binding" evidence="3">
    <location>
        <begin position="49"/>
        <end position="98"/>
    </location>
</feature>
<feature type="region of interest" description="Disordered" evidence="2">
    <location>
        <begin position="1"/>
        <end position="38"/>
    </location>
</feature>
<name>A0A0G4FFZ3_VITBC</name>
<dbReference type="EMBL" id="CDMY01000434">
    <property type="protein sequence ID" value="CEM12158.1"/>
    <property type="molecule type" value="Genomic_DNA"/>
</dbReference>
<dbReference type="InParanoid" id="A0A0G4FFZ3"/>
<accession>A0A0G4FFZ3</accession>
<evidence type="ECO:0000313" key="5">
    <source>
        <dbReference type="Proteomes" id="UP000041254"/>
    </source>
</evidence>
<proteinExistence type="predicted"/>
<protein>
    <recommendedName>
        <fullName evidence="3">Methylated-DNA-[protein]-cysteine S-methyltransferase DNA binding domain-containing protein</fullName>
    </recommendedName>
</protein>
<organism evidence="4 5">
    <name type="scientific">Vitrella brassicaformis (strain CCMP3155)</name>
    <dbReference type="NCBI Taxonomy" id="1169540"/>
    <lineage>
        <taxon>Eukaryota</taxon>
        <taxon>Sar</taxon>
        <taxon>Alveolata</taxon>
        <taxon>Colpodellida</taxon>
        <taxon>Vitrellaceae</taxon>
        <taxon>Vitrella</taxon>
    </lineage>
</organism>
<keyword evidence="1" id="KW-0227">DNA damage</keyword>